<dbReference type="PROSITE" id="PS50914">
    <property type="entry name" value="BON"/>
    <property type="match status" value="1"/>
</dbReference>
<comment type="caution">
    <text evidence="5">The sequence shown here is derived from an EMBL/GenBank/DDBJ whole genome shotgun (WGS) entry which is preliminary data.</text>
</comment>
<feature type="domain" description="CBS" evidence="4">
    <location>
        <begin position="105"/>
        <end position="161"/>
    </location>
</feature>
<feature type="domain" description="CBS" evidence="4">
    <location>
        <begin position="9"/>
        <end position="68"/>
    </location>
</feature>
<evidence type="ECO:0000256" key="2">
    <source>
        <dbReference type="PROSITE-ProRule" id="PRU00703"/>
    </source>
</evidence>
<evidence type="ECO:0000259" key="3">
    <source>
        <dbReference type="PROSITE" id="PS50914"/>
    </source>
</evidence>
<proteinExistence type="predicted"/>
<dbReference type="InterPro" id="IPR007055">
    <property type="entry name" value="BON_dom"/>
</dbReference>
<reference evidence="5" key="1">
    <citation type="submission" date="2023-01" db="EMBL/GenBank/DDBJ databases">
        <title>Draft genome sequence of Nocardiopsis sp. LSu2-4 isolated from halophytes.</title>
        <authorList>
            <person name="Duangmal K."/>
            <person name="Chantavorakit T."/>
        </authorList>
    </citation>
    <scope>NUCLEOTIDE SEQUENCE</scope>
    <source>
        <strain evidence="5">LSu2-4</strain>
    </source>
</reference>
<dbReference type="PANTHER" id="PTHR43080:SF29">
    <property type="entry name" value="OS02G0818000 PROTEIN"/>
    <property type="match status" value="1"/>
</dbReference>
<keyword evidence="6" id="KW-1185">Reference proteome</keyword>
<evidence type="ECO:0000313" key="6">
    <source>
        <dbReference type="Proteomes" id="UP001165685"/>
    </source>
</evidence>
<accession>A0ABT4TTQ3</accession>
<dbReference type="InterPro" id="IPR017080">
    <property type="entry name" value="UCP036990_CBS_BON"/>
</dbReference>
<evidence type="ECO:0000259" key="4">
    <source>
        <dbReference type="PROSITE" id="PS51371"/>
    </source>
</evidence>
<dbReference type="Pfam" id="PF04972">
    <property type="entry name" value="BON"/>
    <property type="match status" value="1"/>
</dbReference>
<dbReference type="PIRSF" id="PIRSF036990">
    <property type="entry name" value="UCP036990_CBS_BON"/>
    <property type="match status" value="1"/>
</dbReference>
<feature type="domain" description="BON" evidence="3">
    <location>
        <begin position="158"/>
        <end position="226"/>
    </location>
</feature>
<dbReference type="PANTHER" id="PTHR43080">
    <property type="entry name" value="CBS DOMAIN-CONTAINING PROTEIN CBSX3, MITOCHONDRIAL"/>
    <property type="match status" value="1"/>
</dbReference>
<dbReference type="Proteomes" id="UP001165685">
    <property type="component" value="Unassembled WGS sequence"/>
</dbReference>
<evidence type="ECO:0000313" key="5">
    <source>
        <dbReference type="EMBL" id="MDA2808076.1"/>
    </source>
</evidence>
<dbReference type="SUPFAM" id="SSF54631">
    <property type="entry name" value="CBS-domain pair"/>
    <property type="match status" value="1"/>
</dbReference>
<dbReference type="EMBL" id="JAQFWP010000071">
    <property type="protein sequence ID" value="MDA2808076.1"/>
    <property type="molecule type" value="Genomic_DNA"/>
</dbReference>
<dbReference type="InterPro" id="IPR051257">
    <property type="entry name" value="Diverse_CBS-Domain"/>
</dbReference>
<dbReference type="Pfam" id="PF00571">
    <property type="entry name" value="CBS"/>
    <property type="match status" value="2"/>
</dbReference>
<dbReference type="Gene3D" id="3.10.580.10">
    <property type="entry name" value="CBS-domain"/>
    <property type="match status" value="1"/>
</dbReference>
<protein>
    <submittedName>
        <fullName evidence="5">CBS domain-containing protein</fullName>
    </submittedName>
</protein>
<dbReference type="SMART" id="SM00116">
    <property type="entry name" value="CBS"/>
    <property type="match status" value="2"/>
</dbReference>
<dbReference type="PROSITE" id="PS51371">
    <property type="entry name" value="CBS"/>
    <property type="match status" value="2"/>
</dbReference>
<keyword evidence="1 2" id="KW-0129">CBS domain</keyword>
<dbReference type="CDD" id="cd04586">
    <property type="entry name" value="CBS_pair_BON_assoc"/>
    <property type="match status" value="1"/>
</dbReference>
<dbReference type="InterPro" id="IPR000644">
    <property type="entry name" value="CBS_dom"/>
</dbReference>
<dbReference type="RefSeq" id="WP_270680691.1">
    <property type="nucleotide sequence ID" value="NZ_JAQFWP010000071.1"/>
</dbReference>
<name>A0ABT4TTQ3_9ACTN</name>
<gene>
    <name evidence="5" type="ORF">O4U47_26430</name>
</gene>
<sequence length="239" mass="25871">MPSTVNRVMTTDVLSVGEGAAYKEIVDVLLSASVSAVPVVGADGRVSGVVSDQDLLHKEEFKRVAPDEDYWPPLRARLRALLSGAGPGRRRAADKAAAATARDLMSAPPVTTSPDASVVQAARLMERRGVKRLPVVDGRGRLVGIVTRRDLLRVFDRDDASISVEVRRELEDTLGPAARGVEAGVEEGRVRLTGRVNRRSDGERSARRTASVEGVVGVDNALNWRVDDVVPDHVQWRAR</sequence>
<evidence type="ECO:0000256" key="1">
    <source>
        <dbReference type="ARBA" id="ARBA00023122"/>
    </source>
</evidence>
<organism evidence="5 6">
    <name type="scientific">Nocardiopsis suaedae</name>
    <dbReference type="NCBI Taxonomy" id="3018444"/>
    <lineage>
        <taxon>Bacteria</taxon>
        <taxon>Bacillati</taxon>
        <taxon>Actinomycetota</taxon>
        <taxon>Actinomycetes</taxon>
        <taxon>Streptosporangiales</taxon>
        <taxon>Nocardiopsidaceae</taxon>
        <taxon>Nocardiopsis</taxon>
    </lineage>
</organism>
<dbReference type="InterPro" id="IPR046342">
    <property type="entry name" value="CBS_dom_sf"/>
</dbReference>
<dbReference type="Gene3D" id="3.30.1340.30">
    <property type="match status" value="1"/>
</dbReference>